<comment type="caution">
    <text evidence="1">The sequence shown here is derived from an EMBL/GenBank/DDBJ whole genome shotgun (WGS) entry which is preliminary data.</text>
</comment>
<evidence type="ECO:0000313" key="1">
    <source>
        <dbReference type="EMBL" id="KAF7568674.1"/>
    </source>
</evidence>
<reference evidence="2" key="3">
    <citation type="journal article" date="2022" name="bioRxiv">
        <title>A global pangenome for the wheat fungal pathogen Pyrenophora tritici-repentis and prediction of effector protein structural homology.</title>
        <authorList>
            <person name="Moolhuijzen P."/>
            <person name="See P.T."/>
            <person name="Shi G."/>
            <person name="Powell H.R."/>
            <person name="Cockram J."/>
            <person name="Jorgensen L.N."/>
            <person name="Benslimane H."/>
            <person name="Strelkov S.E."/>
            <person name="Turner J."/>
            <person name="Liu Z."/>
            <person name="Moffat C.S."/>
        </authorList>
    </citation>
    <scope>NUCLEOTIDE SEQUENCE</scope>
    <source>
        <strain evidence="2">86-124</strain>
    </source>
</reference>
<dbReference type="EMBL" id="NQIK02000007">
    <property type="protein sequence ID" value="KAF7568674.1"/>
    <property type="molecule type" value="Genomic_DNA"/>
</dbReference>
<gene>
    <name evidence="2" type="ORF">Ptr86124_009396</name>
    <name evidence="1" type="ORF">PtrM4_132870</name>
</gene>
<sequence>MPSSQVVQSASPFFKLPAELRIAIYELLDFPPVDNHQCHGIILSCQQAKHECEDVAIRTTKAWLVAFKKDVLPQCQPGLRILLPLDTRTPTSMHAKFHTLRNLTLVFPGPSIQGCADQHRQFFERFRPLNAIFRLWLDSLTLRFQGPVENGSGLWDNMITNTFRRLFFVLESGFEFAHDPNGQHKELSVNKYRHLVKYWRPEPALIRRLVISWDLTKDGLRSEEMVGVDGICQKAPTAECHGLRYYQAVSEDHLLGEESRESVRRFRPSAHEYRRAFPKSEHKKKCFKCGSRSFDYRRYARGLPGDGDERWL</sequence>
<accession>A0A834VN73</accession>
<protein>
    <submittedName>
        <fullName evidence="1">Uncharacterized protein</fullName>
    </submittedName>
</protein>
<evidence type="ECO:0000313" key="4">
    <source>
        <dbReference type="Proteomes" id="UP000249757"/>
    </source>
</evidence>
<name>A0A834VN73_9PLEO</name>
<proteinExistence type="predicted"/>
<keyword evidence="4" id="KW-1185">Reference proteome</keyword>
<dbReference type="Proteomes" id="UP000245464">
    <property type="component" value="Chromosome 7"/>
</dbReference>
<dbReference type="AlphaFoldDB" id="A0A834VN73"/>
<dbReference type="Proteomes" id="UP000249757">
    <property type="component" value="Unassembled WGS sequence"/>
</dbReference>
<evidence type="ECO:0000313" key="3">
    <source>
        <dbReference type="Proteomes" id="UP000245464"/>
    </source>
</evidence>
<reference evidence="1 3" key="1">
    <citation type="journal article" date="2018" name="BMC Genomics">
        <title>Comparative genomics of the wheat fungal pathogen Pyrenophora tritici-repentis reveals chromosomal variations and genome plasticity.</title>
        <authorList>
            <person name="Moolhuijzen P."/>
            <person name="See P.T."/>
            <person name="Hane J.K."/>
            <person name="Shi G."/>
            <person name="Liu Z."/>
            <person name="Oliver R.P."/>
            <person name="Moffat C.S."/>
        </authorList>
    </citation>
    <scope>NUCLEOTIDE SEQUENCE [LARGE SCALE GENOMIC DNA]</scope>
    <source>
        <strain evidence="1">M4</strain>
    </source>
</reference>
<dbReference type="EMBL" id="NRDI02000013">
    <property type="protein sequence ID" value="KAI1511752.1"/>
    <property type="molecule type" value="Genomic_DNA"/>
</dbReference>
<evidence type="ECO:0000313" key="2">
    <source>
        <dbReference type="EMBL" id="KAI1511752.1"/>
    </source>
</evidence>
<organism evidence="1 3">
    <name type="scientific">Pyrenophora tritici-repentis</name>
    <dbReference type="NCBI Taxonomy" id="45151"/>
    <lineage>
        <taxon>Eukaryota</taxon>
        <taxon>Fungi</taxon>
        <taxon>Dikarya</taxon>
        <taxon>Ascomycota</taxon>
        <taxon>Pezizomycotina</taxon>
        <taxon>Dothideomycetes</taxon>
        <taxon>Pleosporomycetidae</taxon>
        <taxon>Pleosporales</taxon>
        <taxon>Pleosporineae</taxon>
        <taxon>Pleosporaceae</taxon>
        <taxon>Pyrenophora</taxon>
    </lineage>
</organism>
<reference evidence="2" key="2">
    <citation type="submission" date="2021-05" db="EMBL/GenBank/DDBJ databases">
        <authorList>
            <person name="Moolhuijzen P.M."/>
            <person name="Moffat C.S."/>
        </authorList>
    </citation>
    <scope>NUCLEOTIDE SEQUENCE</scope>
    <source>
        <strain evidence="2">86-124</strain>
    </source>
</reference>
<dbReference type="OrthoDB" id="3657363at2759"/>
<reference evidence="4" key="4">
    <citation type="journal article" date="2022" name="Microb. Genom.">
        <title>A global pangenome for the wheat fungal pathogen Pyrenophora tritici-repentis and prediction of effector protein structural homology.</title>
        <authorList>
            <person name="Moolhuijzen P.M."/>
            <person name="See P.T."/>
            <person name="Shi G."/>
            <person name="Powell H.R."/>
            <person name="Cockram J."/>
            <person name="Jorgensen L.N."/>
            <person name="Benslimane H."/>
            <person name="Strelkov S.E."/>
            <person name="Turner J."/>
            <person name="Liu Z."/>
            <person name="Moffat C.S."/>
        </authorList>
    </citation>
    <scope>NUCLEOTIDE SEQUENCE [LARGE SCALE GENOMIC DNA]</scope>
</reference>